<dbReference type="InterPro" id="IPR050297">
    <property type="entry name" value="LipidA_mod_glycosyltrf_83"/>
</dbReference>
<protein>
    <submittedName>
        <fullName evidence="9">DUF2142 domain-containing protein</fullName>
    </submittedName>
</protein>
<reference evidence="9" key="1">
    <citation type="submission" date="2022-01" db="EMBL/GenBank/DDBJ databases">
        <title>Antribacter sp. nov., isolated from Guizhou of China.</title>
        <authorList>
            <person name="Chengliang C."/>
            <person name="Ya Z."/>
        </authorList>
    </citation>
    <scope>NUCLEOTIDE SEQUENCE</scope>
    <source>
        <strain evidence="9">KLBMP 9083</strain>
    </source>
</reference>
<evidence type="ECO:0000256" key="7">
    <source>
        <dbReference type="ARBA" id="ARBA00023136"/>
    </source>
</evidence>
<evidence type="ECO:0000313" key="9">
    <source>
        <dbReference type="EMBL" id="MCF4120066.1"/>
    </source>
</evidence>
<feature type="transmembrane region" description="Helical" evidence="8">
    <location>
        <begin position="504"/>
        <end position="531"/>
    </location>
</feature>
<gene>
    <name evidence="9" type="ORF">L1785_03660</name>
</gene>
<dbReference type="EMBL" id="JAKGSG010000012">
    <property type="protein sequence ID" value="MCF4120066.1"/>
    <property type="molecule type" value="Genomic_DNA"/>
</dbReference>
<keyword evidence="3" id="KW-0328">Glycosyltransferase</keyword>
<organism evidence="9 10">
    <name type="scientific">Antribacter soli</name>
    <dbReference type="NCBI Taxonomy" id="2910976"/>
    <lineage>
        <taxon>Bacteria</taxon>
        <taxon>Bacillati</taxon>
        <taxon>Actinomycetota</taxon>
        <taxon>Actinomycetes</taxon>
        <taxon>Micrococcales</taxon>
        <taxon>Promicromonosporaceae</taxon>
        <taxon>Antribacter</taxon>
    </lineage>
</organism>
<dbReference type="GO" id="GO:0016763">
    <property type="term" value="F:pentosyltransferase activity"/>
    <property type="evidence" value="ECO:0007669"/>
    <property type="project" value="TreeGrafter"/>
</dbReference>
<dbReference type="InterPro" id="IPR018674">
    <property type="entry name" value="DUF2142_membrane"/>
</dbReference>
<accession>A0AA41QCF8</accession>
<dbReference type="RefSeq" id="WP_236087778.1">
    <property type="nucleotide sequence ID" value="NZ_JAKGSG010000012.1"/>
</dbReference>
<dbReference type="Pfam" id="PF09913">
    <property type="entry name" value="DUF2142"/>
    <property type="match status" value="1"/>
</dbReference>
<keyword evidence="4" id="KW-0808">Transferase</keyword>
<evidence type="ECO:0000256" key="2">
    <source>
        <dbReference type="ARBA" id="ARBA00022475"/>
    </source>
</evidence>
<sequence>MSLVPDRPHDPTERRYRTALTSICLLVALVATLWATVTPGFRAPDETQHVNSVVRLAHGGGWPAPGDAYLGPAIVQAQEQAARGADLPGRYVYRAHKPQFIDVAPVPDADRVRITPDNALPGPDDGILTPVVDQMTQHPPLYYALGAAVLHVTGLTDARWDVVLLALRLLDVALLVPLAPLAAAAVRRLTGSRAAALVAATFPLLVPQSGHILGSVTNDALVTLTGAVVTYLCVRVLTGDLSWRTAGLLGLSVGIGLLTKIMPGFALPTILLAYLFAAGAPTLVAGAPGLLAVRGLRALLALVVAFAVGGWWWARNLLVLGTVQPVGLPPTMPDQPADSFGYYLGTAWRMLTRSFWGNFGWLELRANPVVVLIATWLLVLVCVAAVVAREHRRPVAVLLVLPVLLTLFVLLNGWSFYQEHGWIAAVQGRYLFMGLTALAVAFAVGLRALLARWPLAIDRAVPAVVATGVATAWAGLAFASAGMYRGPGESLATAGARWIAWSPLSGLQAGLLLVLAVSAAVAAVLAAIAYARTVRSTSQAEIAPTTTASTAAATAGTGAEV</sequence>
<keyword evidence="2" id="KW-1003">Cell membrane</keyword>
<name>A0AA41QCF8_9MICO</name>
<feature type="transmembrane region" description="Helical" evidence="8">
    <location>
        <begin position="245"/>
        <end position="265"/>
    </location>
</feature>
<feature type="transmembrane region" description="Helical" evidence="8">
    <location>
        <begin position="220"/>
        <end position="238"/>
    </location>
</feature>
<dbReference type="Proteomes" id="UP001165405">
    <property type="component" value="Unassembled WGS sequence"/>
</dbReference>
<feature type="transmembrane region" description="Helical" evidence="8">
    <location>
        <begin position="429"/>
        <end position="449"/>
    </location>
</feature>
<keyword evidence="6 8" id="KW-1133">Transmembrane helix</keyword>
<dbReference type="AlphaFoldDB" id="A0AA41QCF8"/>
<feature type="transmembrane region" description="Helical" evidence="8">
    <location>
        <begin position="162"/>
        <end position="182"/>
    </location>
</feature>
<keyword evidence="7 8" id="KW-0472">Membrane</keyword>
<keyword evidence="10" id="KW-1185">Reference proteome</keyword>
<dbReference type="GO" id="GO:0005886">
    <property type="term" value="C:plasma membrane"/>
    <property type="evidence" value="ECO:0007669"/>
    <property type="project" value="UniProtKB-SubCell"/>
</dbReference>
<evidence type="ECO:0000256" key="5">
    <source>
        <dbReference type="ARBA" id="ARBA00022692"/>
    </source>
</evidence>
<evidence type="ECO:0000313" key="10">
    <source>
        <dbReference type="Proteomes" id="UP001165405"/>
    </source>
</evidence>
<dbReference type="PANTHER" id="PTHR33908">
    <property type="entry name" value="MANNOSYLTRANSFERASE YKCB-RELATED"/>
    <property type="match status" value="1"/>
</dbReference>
<comment type="caution">
    <text evidence="9">The sequence shown here is derived from an EMBL/GenBank/DDBJ whole genome shotgun (WGS) entry which is preliminary data.</text>
</comment>
<feature type="transmembrane region" description="Helical" evidence="8">
    <location>
        <begin position="461"/>
        <end position="484"/>
    </location>
</feature>
<comment type="subcellular location">
    <subcellularLocation>
        <location evidence="1">Cell membrane</location>
        <topology evidence="1">Multi-pass membrane protein</topology>
    </subcellularLocation>
</comment>
<evidence type="ECO:0000256" key="1">
    <source>
        <dbReference type="ARBA" id="ARBA00004651"/>
    </source>
</evidence>
<evidence type="ECO:0000256" key="8">
    <source>
        <dbReference type="SAM" id="Phobius"/>
    </source>
</evidence>
<evidence type="ECO:0000256" key="6">
    <source>
        <dbReference type="ARBA" id="ARBA00022989"/>
    </source>
</evidence>
<dbReference type="PANTHER" id="PTHR33908:SF11">
    <property type="entry name" value="MEMBRANE PROTEIN"/>
    <property type="match status" value="1"/>
</dbReference>
<evidence type="ECO:0000256" key="4">
    <source>
        <dbReference type="ARBA" id="ARBA00022679"/>
    </source>
</evidence>
<dbReference type="GO" id="GO:0009103">
    <property type="term" value="P:lipopolysaccharide biosynthetic process"/>
    <property type="evidence" value="ECO:0007669"/>
    <property type="project" value="UniProtKB-ARBA"/>
</dbReference>
<feature type="transmembrane region" description="Helical" evidence="8">
    <location>
        <begin position="369"/>
        <end position="388"/>
    </location>
</feature>
<proteinExistence type="predicted"/>
<feature type="transmembrane region" description="Helical" evidence="8">
    <location>
        <begin position="395"/>
        <end position="417"/>
    </location>
</feature>
<feature type="transmembrane region" description="Helical" evidence="8">
    <location>
        <begin position="298"/>
        <end position="314"/>
    </location>
</feature>
<evidence type="ECO:0000256" key="3">
    <source>
        <dbReference type="ARBA" id="ARBA00022676"/>
    </source>
</evidence>
<feature type="transmembrane region" description="Helical" evidence="8">
    <location>
        <begin position="271"/>
        <end position="291"/>
    </location>
</feature>
<feature type="transmembrane region" description="Helical" evidence="8">
    <location>
        <begin position="20"/>
        <end position="37"/>
    </location>
</feature>
<keyword evidence="5 8" id="KW-0812">Transmembrane</keyword>